<keyword evidence="3" id="KW-0663">Pyridoxal phosphate</keyword>
<dbReference type="SUPFAM" id="SSF53686">
    <property type="entry name" value="Tryptophan synthase beta subunit-like PLP-dependent enzymes"/>
    <property type="match status" value="1"/>
</dbReference>
<evidence type="ECO:0000256" key="1">
    <source>
        <dbReference type="ARBA" id="ARBA00001933"/>
    </source>
</evidence>
<name>A0ABT5UF46_9GAMM</name>
<dbReference type="PIRSF" id="PIRSF006278">
    <property type="entry name" value="ACCD_DCysDesulf"/>
    <property type="match status" value="1"/>
</dbReference>
<evidence type="ECO:0000259" key="4">
    <source>
        <dbReference type="Pfam" id="PF00291"/>
    </source>
</evidence>
<gene>
    <name evidence="5" type="ORF">ORQ98_23880</name>
</gene>
<comment type="caution">
    <text evidence="5">The sequence shown here is derived from an EMBL/GenBank/DDBJ whole genome shotgun (WGS) entry which is preliminary data.</text>
</comment>
<evidence type="ECO:0000313" key="5">
    <source>
        <dbReference type="EMBL" id="MDE1465007.1"/>
    </source>
</evidence>
<evidence type="ECO:0000313" key="6">
    <source>
        <dbReference type="Proteomes" id="UP001528823"/>
    </source>
</evidence>
<organism evidence="5 6">
    <name type="scientific">Spartinivicinus poritis</name>
    <dbReference type="NCBI Taxonomy" id="2994640"/>
    <lineage>
        <taxon>Bacteria</taxon>
        <taxon>Pseudomonadati</taxon>
        <taxon>Pseudomonadota</taxon>
        <taxon>Gammaproteobacteria</taxon>
        <taxon>Oceanospirillales</taxon>
        <taxon>Zooshikellaceae</taxon>
        <taxon>Spartinivicinus</taxon>
    </lineage>
</organism>
<dbReference type="Proteomes" id="UP001528823">
    <property type="component" value="Unassembled WGS sequence"/>
</dbReference>
<dbReference type="InterPro" id="IPR001926">
    <property type="entry name" value="TrpB-like_PALP"/>
</dbReference>
<dbReference type="RefSeq" id="WP_274691316.1">
    <property type="nucleotide sequence ID" value="NZ_JAPMOU010000048.1"/>
</dbReference>
<dbReference type="PANTHER" id="PTHR43780">
    <property type="entry name" value="1-AMINOCYCLOPROPANE-1-CARBOXYLATE DEAMINASE-RELATED"/>
    <property type="match status" value="1"/>
</dbReference>
<evidence type="ECO:0000256" key="3">
    <source>
        <dbReference type="ARBA" id="ARBA00022898"/>
    </source>
</evidence>
<evidence type="ECO:0000256" key="2">
    <source>
        <dbReference type="ARBA" id="ARBA00008639"/>
    </source>
</evidence>
<dbReference type="InterPro" id="IPR036052">
    <property type="entry name" value="TrpB-like_PALP_sf"/>
</dbReference>
<dbReference type="PANTHER" id="PTHR43780:SF2">
    <property type="entry name" value="1-AMINOCYCLOPROPANE-1-CARBOXYLATE DEAMINASE-RELATED"/>
    <property type="match status" value="1"/>
</dbReference>
<reference evidence="5 6" key="1">
    <citation type="submission" date="2022-11" db="EMBL/GenBank/DDBJ databases">
        <title>Spartinivicinus poritis sp. nov., isolated from scleractinian coral Porites lutea.</title>
        <authorList>
            <person name="Zhang G."/>
            <person name="Cai L."/>
            <person name="Wei Q."/>
        </authorList>
    </citation>
    <scope>NUCLEOTIDE SEQUENCE [LARGE SCALE GENOMIC DNA]</scope>
    <source>
        <strain evidence="5 6">A2-2</strain>
    </source>
</reference>
<dbReference type="EMBL" id="JAPMOU010000048">
    <property type="protein sequence ID" value="MDE1465007.1"/>
    <property type="molecule type" value="Genomic_DNA"/>
</dbReference>
<feature type="domain" description="Tryptophan synthase beta chain-like PALP" evidence="4">
    <location>
        <begin position="68"/>
        <end position="299"/>
    </location>
</feature>
<keyword evidence="6" id="KW-1185">Reference proteome</keyword>
<protein>
    <submittedName>
        <fullName evidence="5">Pyridoxal-phosphate dependent enzyme</fullName>
    </submittedName>
</protein>
<dbReference type="Gene3D" id="3.40.50.1100">
    <property type="match status" value="2"/>
</dbReference>
<comment type="similarity">
    <text evidence="2">Belongs to the ACC deaminase/D-cysteine desulfhydrase family.</text>
</comment>
<dbReference type="Pfam" id="PF00291">
    <property type="entry name" value="PALP"/>
    <property type="match status" value="1"/>
</dbReference>
<sequence>MSDQWQALTTTVAKPQLQAVNYPLFEQMNVQVSILRLDAVHSLLSGNKWYKLKNNLQIALQQGYQSLASFGGAHSNHIHALAAAGKLLKTRTVGFIRGYVSQPLTPTLLDAAEWGMQLHYLNRLDYQRRYEQEYWQELMAYFSLAKPVYWIPEGGSNLPGVQGCQDILLEVPSYQQFDTIVAACGTGATLAGIISVAKPHQKVLGVPVLKAEQWLQQAIQDWLTKLDTQGAQWQLLSNFHEGGYAKLSAELVAFMDNFTQTTNIPLDPVYTAKMMKAVVEEVKNKKIASGSRVLVVHTGGLQGCRGMEQQVAQTLHQVSGNSHKSQ</sequence>
<dbReference type="InterPro" id="IPR027278">
    <property type="entry name" value="ACCD_DCysDesulf"/>
</dbReference>
<accession>A0ABT5UF46</accession>
<comment type="cofactor">
    <cofactor evidence="1">
        <name>pyridoxal 5'-phosphate</name>
        <dbReference type="ChEBI" id="CHEBI:597326"/>
    </cofactor>
</comment>
<proteinExistence type="inferred from homology"/>